<keyword evidence="9" id="KW-1185">Reference proteome</keyword>
<dbReference type="PROSITE" id="PS51119">
    <property type="entry name" value="TAFH"/>
    <property type="match status" value="1"/>
</dbReference>
<dbReference type="GeneID" id="105018106"/>
<dbReference type="SUPFAM" id="SSF158553">
    <property type="entry name" value="TAFH domain-like"/>
    <property type="match status" value="1"/>
</dbReference>
<dbReference type="Proteomes" id="UP000265140">
    <property type="component" value="Chromosome 19"/>
</dbReference>
<feature type="region of interest" description="Disordered" evidence="6">
    <location>
        <begin position="64"/>
        <end position="83"/>
    </location>
</feature>
<dbReference type="Gene3D" id="1.20.120.1110">
    <property type="entry name" value="TAFH/NHR1 domain"/>
    <property type="match status" value="1"/>
</dbReference>
<dbReference type="GO" id="GO:0005669">
    <property type="term" value="C:transcription factor TFIID complex"/>
    <property type="evidence" value="ECO:0007669"/>
    <property type="project" value="InterPro"/>
</dbReference>
<evidence type="ECO:0000313" key="9">
    <source>
        <dbReference type="Proteomes" id="UP000265140"/>
    </source>
</evidence>
<dbReference type="InterPro" id="IPR037249">
    <property type="entry name" value="TAFH/NHR1_dom_sf"/>
</dbReference>
<dbReference type="Pfam" id="PF07531">
    <property type="entry name" value="TAFH"/>
    <property type="match status" value="1"/>
</dbReference>
<evidence type="ECO:0000256" key="2">
    <source>
        <dbReference type="ARBA" id="ARBA00006178"/>
    </source>
</evidence>
<comment type="similarity">
    <text evidence="2">Belongs to the TAF4 family.</text>
</comment>
<feature type="region of interest" description="Disordered" evidence="6">
    <location>
        <begin position="153"/>
        <end position="180"/>
    </location>
</feature>
<dbReference type="GO" id="GO:0016251">
    <property type="term" value="F:RNA polymerase II general transcription initiation factor activity"/>
    <property type="evidence" value="ECO:0007669"/>
    <property type="project" value="TreeGrafter"/>
</dbReference>
<dbReference type="AlphaFoldDB" id="A0A3P9AC13"/>
<proteinExistence type="inferred from homology"/>
<accession>A0A3P9AC13</accession>
<dbReference type="GO" id="GO:0006355">
    <property type="term" value="P:regulation of DNA-templated transcription"/>
    <property type="evidence" value="ECO:0007669"/>
    <property type="project" value="UniProtKB-ARBA"/>
</dbReference>
<reference evidence="8" key="2">
    <citation type="submission" date="2020-02" db="EMBL/GenBank/DDBJ databases">
        <title>Esox lucius (northern pike) genome, fEsoLuc1, primary haplotype.</title>
        <authorList>
            <person name="Myers G."/>
            <person name="Karagic N."/>
            <person name="Meyer A."/>
            <person name="Pippel M."/>
            <person name="Reichard M."/>
            <person name="Winkler S."/>
            <person name="Tracey A."/>
            <person name="Sims Y."/>
            <person name="Howe K."/>
            <person name="Rhie A."/>
            <person name="Formenti G."/>
            <person name="Durbin R."/>
            <person name="Fedrigo O."/>
            <person name="Jarvis E.D."/>
        </authorList>
    </citation>
    <scope>NUCLEOTIDE SEQUENCE [LARGE SCALE GENOMIC DNA]</scope>
</reference>
<comment type="subcellular location">
    <subcellularLocation>
        <location evidence="1">Nucleus</location>
    </subcellularLocation>
</comment>
<feature type="compositionally biased region" description="Low complexity" evidence="6">
    <location>
        <begin position="947"/>
        <end position="969"/>
    </location>
</feature>
<protein>
    <recommendedName>
        <fullName evidence="7">TAFH domain-containing protein</fullName>
    </recommendedName>
</protein>
<dbReference type="Bgee" id="ENSELUG00000018066">
    <property type="expression patterns" value="Expressed in ovary and 14 other cell types or tissues"/>
</dbReference>
<feature type="compositionally biased region" description="Polar residues" evidence="6">
    <location>
        <begin position="153"/>
        <end position="164"/>
    </location>
</feature>
<dbReference type="InterPro" id="IPR007900">
    <property type="entry name" value="TAF4_C"/>
</dbReference>
<dbReference type="Gene3D" id="1.10.20.10">
    <property type="entry name" value="Histone, subunit A"/>
    <property type="match status" value="1"/>
</dbReference>
<dbReference type="Pfam" id="PF05236">
    <property type="entry name" value="TAF4"/>
    <property type="match status" value="1"/>
</dbReference>
<evidence type="ECO:0000256" key="4">
    <source>
        <dbReference type="ARBA" id="ARBA00023163"/>
    </source>
</evidence>
<dbReference type="GO" id="GO:0006367">
    <property type="term" value="P:transcription initiation at RNA polymerase II promoter"/>
    <property type="evidence" value="ECO:0007669"/>
    <property type="project" value="TreeGrafter"/>
</dbReference>
<dbReference type="FunFam" id="1.10.20.10:FF:000015">
    <property type="entry name" value="Transcription initiation factor TFIID subunit 4B"/>
    <property type="match status" value="1"/>
</dbReference>
<evidence type="ECO:0000256" key="5">
    <source>
        <dbReference type="ARBA" id="ARBA00023242"/>
    </source>
</evidence>
<sequence length="1007" mass="104986">MAGASDPLEDMLFNEVDEKAVSDLVGSLESQLVSQKTSPTSYSDIKREGSTGTVSQFSGKLRDQVGSLEPPQQGHPKAGLNQEPSANQAISNKIITASTSSIATGGVINAGTNLQTHGSASHNITPAPPGSVTLPVQPTNVSFNRGTVLGSAGTSAVTAPNPNLTTTTTTTSIRTSSPGLQSFNSSTGAVKLVNSPAAAPQVGSGGNTVISTVSASNSNIIVSMASQPPSLPNYPVPQSAVAGATPTIALQRHPNPMANVSQNGLIDPKVSAVVTQGGGSPGPTTSQVMNHSSTLMHTKMVATNQPVSAGQSVMLGGSPSPVVVNSPISQAQSVVSPTLTPGAKPAVNGVGQPTVTVVRPPGAPMMATSVQQQRPGLVASPTRTVAPQLAVRPPPQTTIQLPPGFTIPPGMVLVRTDTGQLVMVPQQVLAQAQAKTQQGQAAVSNISPRPTIPTAGATIRVGPPSQAPGTAQAVRLASPVQARMVQSPSPTGPAIQKALTVAPAGASVSVKMSTPQKAQTVITGGQALSKPGAVRPTITLNTAAASASTTPTTGTPPVSQEMQENVKKCKNFLATLIKLASHNSPSPDTSRNVKALVQDLLDAKIEPEEFTTRLQAELKSSPQPYLIPFLKKSLPALRLSLLNNQQSLLASTTASALAASNAAATTIRARLPTIVSPAMGIARTPTPGLGVRRPGVQGAQIRMPMVITPTVRPQGAVARAPTIIAGRTPVGIGAQASANQKKLNEPGGGTFRDDDDINDVASMAGVNLNEENARIMATNSELVGTKIRSCKDEAFLPPGLLHKRIMETAKKFGVTEIPAEAVNYISHATQARLRSMLEKVSVIAQHRTDGGKDEVWYEPSTDVRAQLRFFEQLDRMEKQRKDEQEREVLLKAAKSRARQEDPEQARLKAKAKEMQQAEQAQIRQREANLTALAAIGPRKKRKMDSPGSSTSGAEVASGSGAGSSTASSSRQQLRQRITRVNLRDFIFCLEQERASSRSLLLYKALLK</sequence>
<feature type="region of interest" description="Disordered" evidence="6">
    <location>
        <begin position="934"/>
        <end position="972"/>
    </location>
</feature>
<dbReference type="RefSeq" id="XP_010881551.1">
    <property type="nucleotide sequence ID" value="XM_010883249.3"/>
</dbReference>
<reference evidence="9" key="1">
    <citation type="journal article" date="2014" name="PLoS ONE">
        <title>The genome and linkage map of the northern pike (Esox lucius): conserved synteny revealed between the salmonid sister group and the Neoteleostei.</title>
        <authorList>
            <person name="Rondeau E.B."/>
            <person name="Minkley D.R."/>
            <person name="Leong J.S."/>
            <person name="Messmer A.M."/>
            <person name="Jantzen J.R."/>
            <person name="von Schalburg K.R."/>
            <person name="Lemon C."/>
            <person name="Bird N.H."/>
            <person name="Koop B.F."/>
        </authorList>
    </citation>
    <scope>NUCLEOTIDE SEQUENCE</scope>
</reference>
<evidence type="ECO:0000313" key="8">
    <source>
        <dbReference type="Ensembl" id="ENSELUP00000038240.2"/>
    </source>
</evidence>
<organism evidence="8 9">
    <name type="scientific">Esox lucius</name>
    <name type="common">Northern pike</name>
    <dbReference type="NCBI Taxonomy" id="8010"/>
    <lineage>
        <taxon>Eukaryota</taxon>
        <taxon>Metazoa</taxon>
        <taxon>Chordata</taxon>
        <taxon>Craniata</taxon>
        <taxon>Vertebrata</taxon>
        <taxon>Euteleostomi</taxon>
        <taxon>Actinopterygii</taxon>
        <taxon>Neopterygii</taxon>
        <taxon>Teleostei</taxon>
        <taxon>Protacanthopterygii</taxon>
        <taxon>Esociformes</taxon>
        <taxon>Esocidae</taxon>
        <taxon>Esox</taxon>
    </lineage>
</organism>
<keyword evidence="3" id="KW-0805">Transcription regulation</keyword>
<evidence type="ECO:0000256" key="6">
    <source>
        <dbReference type="SAM" id="MobiDB-lite"/>
    </source>
</evidence>
<dbReference type="InterPro" id="IPR009072">
    <property type="entry name" value="Histone-fold"/>
</dbReference>
<dbReference type="PANTHER" id="PTHR15138">
    <property type="entry name" value="TRANSCRIPTION INITIATION FACTOR TFIID SUBUNIT 4"/>
    <property type="match status" value="1"/>
</dbReference>
<feature type="region of interest" description="Disordered" evidence="6">
    <location>
        <begin position="29"/>
        <end position="57"/>
    </location>
</feature>
<dbReference type="OrthoDB" id="21060at2759"/>
<dbReference type="GeneTree" id="ENSGT00390000011620"/>
<dbReference type="InParanoid" id="A0A3P9AC13"/>
<reference evidence="8" key="4">
    <citation type="submission" date="2025-09" db="UniProtKB">
        <authorList>
            <consortium name="Ensembl"/>
        </authorList>
    </citation>
    <scope>IDENTIFICATION</scope>
</reference>
<dbReference type="InterPro" id="IPR045144">
    <property type="entry name" value="TAF4"/>
</dbReference>
<name>A0A3P9AC13_ESOLU</name>
<evidence type="ECO:0000256" key="1">
    <source>
        <dbReference type="ARBA" id="ARBA00004123"/>
    </source>
</evidence>
<dbReference type="Ensembl" id="ENSELUT00000028510.3">
    <property type="protein sequence ID" value="ENSELUP00000038240.2"/>
    <property type="gene ID" value="ENSELUG00000018066.3"/>
</dbReference>
<feature type="compositionally biased region" description="Polar residues" evidence="6">
    <location>
        <begin position="29"/>
        <end position="43"/>
    </location>
</feature>
<dbReference type="STRING" id="8010.ENSELUP00000038240"/>
<keyword evidence="5" id="KW-0539">Nucleus</keyword>
<reference evidence="8" key="3">
    <citation type="submission" date="2025-08" db="UniProtKB">
        <authorList>
            <consortium name="Ensembl"/>
        </authorList>
    </citation>
    <scope>IDENTIFICATION</scope>
</reference>
<dbReference type="PANTHER" id="PTHR15138:SF22">
    <property type="entry name" value="TAFH DOMAIN-CONTAINING PROTEIN"/>
    <property type="match status" value="1"/>
</dbReference>
<evidence type="ECO:0000259" key="7">
    <source>
        <dbReference type="PROSITE" id="PS51119"/>
    </source>
</evidence>
<dbReference type="GO" id="GO:0003677">
    <property type="term" value="F:DNA binding"/>
    <property type="evidence" value="ECO:0007669"/>
    <property type="project" value="TreeGrafter"/>
</dbReference>
<dbReference type="CDD" id="cd08045">
    <property type="entry name" value="HFD_TAF4"/>
    <property type="match status" value="1"/>
</dbReference>
<keyword evidence="4" id="KW-0804">Transcription</keyword>
<dbReference type="SMART" id="SM00549">
    <property type="entry name" value="TAFH"/>
    <property type="match status" value="1"/>
</dbReference>
<dbReference type="GO" id="GO:0046982">
    <property type="term" value="F:protein heterodimerization activity"/>
    <property type="evidence" value="ECO:0007669"/>
    <property type="project" value="InterPro"/>
</dbReference>
<evidence type="ECO:0000256" key="3">
    <source>
        <dbReference type="ARBA" id="ARBA00023015"/>
    </source>
</evidence>
<dbReference type="OMA" id="GKDEEHY"/>
<dbReference type="SUPFAM" id="SSF47113">
    <property type="entry name" value="Histone-fold"/>
    <property type="match status" value="1"/>
</dbReference>
<feature type="domain" description="TAFH" evidence="7">
    <location>
        <begin position="563"/>
        <end position="660"/>
    </location>
</feature>
<dbReference type="KEGG" id="els:105018106"/>
<dbReference type="InterPro" id="IPR003894">
    <property type="entry name" value="TAFH_NHR1"/>
</dbReference>